<feature type="transmembrane region" description="Helical" evidence="11">
    <location>
        <begin position="224"/>
        <end position="241"/>
    </location>
</feature>
<feature type="transmembrane region" description="Helical" evidence="11">
    <location>
        <begin position="169"/>
        <end position="189"/>
    </location>
</feature>
<name>A0A4Y8UIB6_9GAMM</name>
<evidence type="ECO:0000256" key="9">
    <source>
        <dbReference type="RuleBase" id="RU003923"/>
    </source>
</evidence>
<dbReference type="EMBL" id="SPIA01000001">
    <property type="protein sequence ID" value="TFH68430.1"/>
    <property type="molecule type" value="Genomic_DNA"/>
</dbReference>
<keyword evidence="4" id="KW-1003">Cell membrane</keyword>
<evidence type="ECO:0000256" key="5">
    <source>
        <dbReference type="ARBA" id="ARBA00022519"/>
    </source>
</evidence>
<feature type="domain" description="Type II secretion system protein GspF" evidence="12">
    <location>
        <begin position="274"/>
        <end position="396"/>
    </location>
</feature>
<comment type="similarity">
    <text evidence="2 9">Belongs to the GSP F family.</text>
</comment>
<evidence type="ECO:0000256" key="3">
    <source>
        <dbReference type="ARBA" id="ARBA00022448"/>
    </source>
</evidence>
<keyword evidence="14" id="KW-1185">Reference proteome</keyword>
<sequence>MSSAPSDTFSYRGRDRSGRAVSGEITSTDSESARSQLRRQGILTTTIKRQRQPLWRPRSKPIKAADIAILTRQLATMMRAGIPLVQSFDVVADGLDNPALAAVVRQLRDDVSAGNSFTQALQKHPALFDPLYCSLIGAGESSGALETMLSRVATYREKSEQLKAKIKKALTYPLFVVLVAVVVTAILLIKVVPVFAETFASFGAELPAFTRSVMSLSTALQHSWWWWLALAVASGWGLRKLRQHSTRFAFQQDRLALQLPIVGTILERAIVARFARTLATTVAAGVPLVEALSSVADAAGNALYKKNILIIREEVTTGVALARAIRARRLFPALLEQMTAIGEESGALDDMLEKTAEHFEQSVDNAVDNLTALLEPMIMAVLGIVVGALLFAMYLPIFQLGAIV</sequence>
<feature type="compositionally biased region" description="Polar residues" evidence="10">
    <location>
        <begin position="24"/>
        <end position="35"/>
    </location>
</feature>
<keyword evidence="3 9" id="KW-0813">Transport</keyword>
<feature type="region of interest" description="Disordered" evidence="10">
    <location>
        <begin position="1"/>
        <end position="35"/>
    </location>
</feature>
<evidence type="ECO:0000256" key="6">
    <source>
        <dbReference type="ARBA" id="ARBA00022692"/>
    </source>
</evidence>
<evidence type="ECO:0000256" key="7">
    <source>
        <dbReference type="ARBA" id="ARBA00022989"/>
    </source>
</evidence>
<dbReference type="PANTHER" id="PTHR30012">
    <property type="entry name" value="GENERAL SECRETION PATHWAY PROTEIN"/>
    <property type="match status" value="1"/>
</dbReference>
<dbReference type="FunFam" id="1.20.81.30:FF:000001">
    <property type="entry name" value="Type II secretion system protein F"/>
    <property type="match status" value="2"/>
</dbReference>
<dbReference type="OrthoDB" id="9805682at2"/>
<evidence type="ECO:0000256" key="8">
    <source>
        <dbReference type="ARBA" id="ARBA00023136"/>
    </source>
</evidence>
<evidence type="ECO:0000256" key="10">
    <source>
        <dbReference type="SAM" id="MobiDB-lite"/>
    </source>
</evidence>
<comment type="subcellular location">
    <subcellularLocation>
        <location evidence="1 9">Cell inner membrane</location>
        <topology evidence="1 9">Multi-pass membrane protein</topology>
    </subcellularLocation>
</comment>
<keyword evidence="6 9" id="KW-0812">Transmembrane</keyword>
<proteinExistence type="inferred from homology"/>
<feature type="domain" description="Type II secretion system protein GspF" evidence="12">
    <location>
        <begin position="71"/>
        <end position="193"/>
    </location>
</feature>
<keyword evidence="5" id="KW-0997">Cell inner membrane</keyword>
<dbReference type="GO" id="GO:0005886">
    <property type="term" value="C:plasma membrane"/>
    <property type="evidence" value="ECO:0007669"/>
    <property type="project" value="UniProtKB-SubCell"/>
</dbReference>
<dbReference type="AlphaFoldDB" id="A0A4Y8UIB6"/>
<dbReference type="GO" id="GO:0015628">
    <property type="term" value="P:protein secretion by the type II secretion system"/>
    <property type="evidence" value="ECO:0007669"/>
    <property type="project" value="TreeGrafter"/>
</dbReference>
<dbReference type="PRINTS" id="PR00812">
    <property type="entry name" value="BCTERIALGSPF"/>
</dbReference>
<keyword evidence="7 11" id="KW-1133">Transmembrane helix</keyword>
<evidence type="ECO:0000256" key="11">
    <source>
        <dbReference type="SAM" id="Phobius"/>
    </source>
</evidence>
<dbReference type="Proteomes" id="UP000298133">
    <property type="component" value="Unassembled WGS sequence"/>
</dbReference>
<accession>A0A4Y8UIB6</accession>
<evidence type="ECO:0000256" key="4">
    <source>
        <dbReference type="ARBA" id="ARBA00022475"/>
    </source>
</evidence>
<feature type="transmembrane region" description="Helical" evidence="11">
    <location>
        <begin position="378"/>
        <end position="398"/>
    </location>
</feature>
<evidence type="ECO:0000259" key="12">
    <source>
        <dbReference type="Pfam" id="PF00482"/>
    </source>
</evidence>
<evidence type="ECO:0000256" key="1">
    <source>
        <dbReference type="ARBA" id="ARBA00004429"/>
    </source>
</evidence>
<reference evidence="13 14" key="1">
    <citation type="submission" date="2019-03" db="EMBL/GenBank/DDBJ databases">
        <title>Draft genome of Gammaproteobacteria bacterium LSUCC0057, a member of the SAR92 clade.</title>
        <authorList>
            <person name="Lanclos V.C."/>
            <person name="Doiron C."/>
            <person name="Henson M.W."/>
            <person name="Thrash J.C."/>
        </authorList>
    </citation>
    <scope>NUCLEOTIDE SEQUENCE [LARGE SCALE GENOMIC DNA]</scope>
    <source>
        <strain evidence="13 14">LSUCC0057</strain>
    </source>
</reference>
<dbReference type="PROSITE" id="PS00874">
    <property type="entry name" value="T2SP_F"/>
    <property type="match status" value="1"/>
</dbReference>
<dbReference type="InterPro" id="IPR001992">
    <property type="entry name" value="T2SS_GspF/T4SS_PilC_CS"/>
</dbReference>
<dbReference type="PANTHER" id="PTHR30012:SF7">
    <property type="entry name" value="PROTEIN TRANSPORT PROTEIN HOFC HOMOLOG"/>
    <property type="match status" value="1"/>
</dbReference>
<keyword evidence="8 11" id="KW-0472">Membrane</keyword>
<gene>
    <name evidence="13" type="ORF">E3W66_00255</name>
</gene>
<evidence type="ECO:0000313" key="14">
    <source>
        <dbReference type="Proteomes" id="UP000298133"/>
    </source>
</evidence>
<evidence type="ECO:0000256" key="2">
    <source>
        <dbReference type="ARBA" id="ARBA00005745"/>
    </source>
</evidence>
<organism evidence="13 14">
    <name type="scientific">Gammaproteobacteria bacterium LSUCC0057</name>
    <dbReference type="NCBI Taxonomy" id="2559237"/>
    <lineage>
        <taxon>Bacteria</taxon>
        <taxon>Pseudomonadati</taxon>
        <taxon>Pseudomonadota</taxon>
        <taxon>Gammaproteobacteria</taxon>
        <taxon>Cellvibrionales</taxon>
        <taxon>Porticoccaceae</taxon>
        <taxon>SAR92 clade</taxon>
    </lineage>
</organism>
<comment type="caution">
    <text evidence="13">The sequence shown here is derived from an EMBL/GenBank/DDBJ whole genome shotgun (WGS) entry which is preliminary data.</text>
</comment>
<dbReference type="Pfam" id="PF00482">
    <property type="entry name" value="T2SSF"/>
    <property type="match status" value="2"/>
</dbReference>
<dbReference type="Gene3D" id="1.20.81.30">
    <property type="entry name" value="Type II secretion system (T2SS), domain F"/>
    <property type="match status" value="2"/>
</dbReference>
<protein>
    <submittedName>
        <fullName evidence="13">Type II secretion system F family protein</fullName>
    </submittedName>
</protein>
<dbReference type="InterPro" id="IPR018076">
    <property type="entry name" value="T2SS_GspF_dom"/>
</dbReference>
<dbReference type="InterPro" id="IPR003004">
    <property type="entry name" value="GspF/PilC"/>
</dbReference>
<dbReference type="InterPro" id="IPR042094">
    <property type="entry name" value="T2SS_GspF_sf"/>
</dbReference>
<evidence type="ECO:0000313" key="13">
    <source>
        <dbReference type="EMBL" id="TFH68430.1"/>
    </source>
</evidence>